<dbReference type="GO" id="GO:0016791">
    <property type="term" value="F:phosphatase activity"/>
    <property type="evidence" value="ECO:0007669"/>
    <property type="project" value="TreeGrafter"/>
</dbReference>
<dbReference type="InterPro" id="IPR001345">
    <property type="entry name" value="PG/BPGM_mutase_AS"/>
</dbReference>
<dbReference type="AlphaFoldDB" id="A0A1M5XJQ8"/>
<evidence type="ECO:0000313" key="5">
    <source>
        <dbReference type="Proteomes" id="UP000184221"/>
    </source>
</evidence>
<dbReference type="InterPro" id="IPR013078">
    <property type="entry name" value="His_Pase_superF_clade-1"/>
</dbReference>
<keyword evidence="5" id="KW-1185">Reference proteome</keyword>
<proteinExistence type="predicted"/>
<dbReference type="SMART" id="SM00855">
    <property type="entry name" value="PGAM"/>
    <property type="match status" value="1"/>
</dbReference>
<accession>A0A1M5XJQ8</accession>
<dbReference type="RefSeq" id="WP_143152748.1">
    <property type="nucleotide sequence ID" value="NZ_FQXC01000007.1"/>
</dbReference>
<evidence type="ECO:0000313" key="4">
    <source>
        <dbReference type="EMBL" id="SHI00041.1"/>
    </source>
</evidence>
<name>A0A1M5XJQ8_9RHOB</name>
<dbReference type="InterPro" id="IPR029033">
    <property type="entry name" value="His_PPase_superfam"/>
</dbReference>
<dbReference type="SUPFAM" id="SSF53254">
    <property type="entry name" value="Phosphoglycerate mutase-like"/>
    <property type="match status" value="1"/>
</dbReference>
<dbReference type="PANTHER" id="PTHR48100:SF1">
    <property type="entry name" value="HISTIDINE PHOSPHATASE FAMILY PROTEIN-RELATED"/>
    <property type="match status" value="1"/>
</dbReference>
<reference evidence="4 5" key="1">
    <citation type="submission" date="2016-11" db="EMBL/GenBank/DDBJ databases">
        <authorList>
            <person name="Jaros S."/>
            <person name="Januszkiewicz K."/>
            <person name="Wedrychowicz H."/>
        </authorList>
    </citation>
    <scope>NUCLEOTIDE SEQUENCE [LARGE SCALE GENOMIC DNA]</scope>
    <source>
        <strain evidence="4 5">DSM 29431</strain>
    </source>
</reference>
<dbReference type="Pfam" id="PF00300">
    <property type="entry name" value="His_Phos_1"/>
    <property type="match status" value="1"/>
</dbReference>
<gene>
    <name evidence="4" type="ORF">SAMN05443551_3967</name>
</gene>
<keyword evidence="2" id="KW-0413">Isomerase</keyword>
<dbReference type="Gene3D" id="3.40.50.1240">
    <property type="entry name" value="Phosphoglycerate mutase-like"/>
    <property type="match status" value="1"/>
</dbReference>
<organism evidence="4 5">
    <name type="scientific">Marivita hallyeonensis</name>
    <dbReference type="NCBI Taxonomy" id="996342"/>
    <lineage>
        <taxon>Bacteria</taxon>
        <taxon>Pseudomonadati</taxon>
        <taxon>Pseudomonadota</taxon>
        <taxon>Alphaproteobacteria</taxon>
        <taxon>Rhodobacterales</taxon>
        <taxon>Roseobacteraceae</taxon>
        <taxon>Marivita</taxon>
    </lineage>
</organism>
<dbReference type="Proteomes" id="UP000184221">
    <property type="component" value="Unassembled WGS sequence"/>
</dbReference>
<dbReference type="GO" id="GO:0005737">
    <property type="term" value="C:cytoplasm"/>
    <property type="evidence" value="ECO:0007669"/>
    <property type="project" value="TreeGrafter"/>
</dbReference>
<keyword evidence="1" id="KW-0324">Glycolysis</keyword>
<dbReference type="InterPro" id="IPR050275">
    <property type="entry name" value="PGM_Phosphatase"/>
</dbReference>
<dbReference type="OrthoDB" id="9781415at2"/>
<dbReference type="EMBL" id="FQXC01000007">
    <property type="protein sequence ID" value="SHI00041.1"/>
    <property type="molecule type" value="Genomic_DNA"/>
</dbReference>
<feature type="binding site" evidence="3">
    <location>
        <position position="57"/>
    </location>
    <ligand>
        <name>substrate</name>
    </ligand>
</feature>
<dbReference type="STRING" id="996342.SAMN05443551_3967"/>
<sequence>MRLLLVRHGQSEWNAVHRLQGQADIGLSELGKAQADTLRPVIERIGPCRTVASDLKRVRETAARIGAEAPRHTMGLREIDVGDWTGRPIEEIVAEDEAAYLGWRAGTVAPPRGEAWGDFVFRVSGIIEQERAKPCENLLVVCHGGVIRALLQKYIGLEPAHIIPVAPASLSAFRLGNGKPPRLELFNYRPTDLDFGAPD</sequence>
<evidence type="ECO:0000256" key="1">
    <source>
        <dbReference type="ARBA" id="ARBA00023152"/>
    </source>
</evidence>
<protein>
    <submittedName>
        <fullName evidence="4">Probable phosphoglycerate mutase</fullName>
    </submittedName>
</protein>
<dbReference type="CDD" id="cd07067">
    <property type="entry name" value="HP_PGM_like"/>
    <property type="match status" value="1"/>
</dbReference>
<dbReference type="PANTHER" id="PTHR48100">
    <property type="entry name" value="BROAD-SPECIFICITY PHOSPHATASE YOR283W-RELATED"/>
    <property type="match status" value="1"/>
</dbReference>
<evidence type="ECO:0000256" key="3">
    <source>
        <dbReference type="PIRSR" id="PIRSR613078-2"/>
    </source>
</evidence>
<evidence type="ECO:0000256" key="2">
    <source>
        <dbReference type="ARBA" id="ARBA00023235"/>
    </source>
</evidence>
<dbReference type="PROSITE" id="PS00175">
    <property type="entry name" value="PG_MUTASE"/>
    <property type="match status" value="1"/>
</dbReference>
<feature type="binding site" evidence="3">
    <location>
        <begin position="7"/>
        <end position="14"/>
    </location>
    <ligand>
        <name>substrate</name>
    </ligand>
</feature>